<dbReference type="Gene3D" id="3.40.80.10">
    <property type="entry name" value="Peptidoglycan recognition protein-like"/>
    <property type="match status" value="1"/>
</dbReference>
<dbReference type="PANTHER" id="PTHR30417">
    <property type="entry name" value="N-ACETYLMURAMOYL-L-ALANINE AMIDASE AMID"/>
    <property type="match status" value="1"/>
</dbReference>
<dbReference type="Pfam" id="PF01510">
    <property type="entry name" value="Amidase_2"/>
    <property type="match status" value="1"/>
</dbReference>
<evidence type="ECO:0000256" key="4">
    <source>
        <dbReference type="ARBA" id="ARBA00023316"/>
    </source>
</evidence>
<evidence type="ECO:0000256" key="1">
    <source>
        <dbReference type="ARBA" id="ARBA00001561"/>
    </source>
</evidence>
<dbReference type="EC" id="3.5.1.28" evidence="2"/>
<proteinExistence type="predicted"/>
<dbReference type="RefSeq" id="WP_378268575.1">
    <property type="nucleotide sequence ID" value="NZ_JBHUKR010000019.1"/>
</dbReference>
<keyword evidence="7" id="KW-1185">Reference proteome</keyword>
<accession>A0ABW5G0D8</accession>
<dbReference type="InterPro" id="IPR051206">
    <property type="entry name" value="NAMLAA_amidase_2"/>
</dbReference>
<dbReference type="SMART" id="SM00644">
    <property type="entry name" value="Ami_2"/>
    <property type="match status" value="1"/>
</dbReference>
<keyword evidence="3 6" id="KW-0378">Hydrolase</keyword>
<feature type="domain" description="N-acetylmuramoyl-L-alanine amidase" evidence="5">
    <location>
        <begin position="259"/>
        <end position="398"/>
    </location>
</feature>
<sequence>MPENGSGRSSRLILPVTAMLAVALTACSGSGESAGADLRAHFTAAASEFHVPENVLLAVSYNMTNWQFNGSAPNAMGGYGPMGLLGGGPAGDTADKSGKSRPAEEVEANSQLALAARALGVPTESVRTDSAQNVRAAAALLASDAKDASGKLPGTTGEWAASLAKYSGSPSAAGGQAFAEDVLGTLHKGATARASDGETLTVPADPTVPVRAHTAGTFRAASPTAQAPDCPSTLDCRFVPAAYDWSSADHSDPNNYGNYDPADRPADGDDIRYIIIHDTESSYDAAIGAFQSAAHQAASHYVIRSSDGQVTQMVPNGDVGWDVANWTMNQHSISIEHEGYATQGANWYTSAQYRSSAALVRYLAAKYHVPIDRQHIIAHEDVAGELTAKQAGQHWDPGPYWDWQTYMKLLGAPIAPTGSPASGIVTISPDFAGNQPPVTSCQADGSCAPLPAQGANFVYLRTAPNENASLITDRLVYPDRSAGSTDASEWTDKAVAGHQYAVAGHDGDWTAIWYGGQKAWFFNPGGRNAVPADGRLARPRAGAVALYGRAFPDMSAYPSNITVDPAWAPTPLDTWSFPAGQSYVVVGRFQASNYYARFDPVNVPGNHTLVSGKTEYLLLDYNHRYVWVKADDVSVN</sequence>
<evidence type="ECO:0000256" key="2">
    <source>
        <dbReference type="ARBA" id="ARBA00011901"/>
    </source>
</evidence>
<evidence type="ECO:0000256" key="3">
    <source>
        <dbReference type="ARBA" id="ARBA00022801"/>
    </source>
</evidence>
<comment type="catalytic activity">
    <reaction evidence="1">
        <text>Hydrolyzes the link between N-acetylmuramoyl residues and L-amino acid residues in certain cell-wall glycopeptides.</text>
        <dbReference type="EC" id="3.5.1.28"/>
    </reaction>
</comment>
<dbReference type="GO" id="GO:0008745">
    <property type="term" value="F:N-acetylmuramoyl-L-alanine amidase activity"/>
    <property type="evidence" value="ECO:0007669"/>
    <property type="project" value="UniProtKB-EC"/>
</dbReference>
<comment type="caution">
    <text evidence="6">The sequence shown here is derived from an EMBL/GenBank/DDBJ whole genome shotgun (WGS) entry which is preliminary data.</text>
</comment>
<dbReference type="InterPro" id="IPR036505">
    <property type="entry name" value="Amidase/PGRP_sf"/>
</dbReference>
<dbReference type="Proteomes" id="UP001597417">
    <property type="component" value="Unassembled WGS sequence"/>
</dbReference>
<name>A0ABW5G0D8_9PSEU</name>
<dbReference type="CDD" id="cd06583">
    <property type="entry name" value="PGRP"/>
    <property type="match status" value="1"/>
</dbReference>
<dbReference type="PANTHER" id="PTHR30417:SF1">
    <property type="entry name" value="N-ACETYLMURAMOYL-L-ALANINE AMIDASE AMID"/>
    <property type="match status" value="1"/>
</dbReference>
<evidence type="ECO:0000313" key="7">
    <source>
        <dbReference type="Proteomes" id="UP001597417"/>
    </source>
</evidence>
<dbReference type="InterPro" id="IPR002502">
    <property type="entry name" value="Amidase_domain"/>
</dbReference>
<keyword evidence="4" id="KW-0961">Cell wall biogenesis/degradation</keyword>
<organism evidence="6 7">
    <name type="scientific">Amycolatopsis pigmentata</name>
    <dbReference type="NCBI Taxonomy" id="450801"/>
    <lineage>
        <taxon>Bacteria</taxon>
        <taxon>Bacillati</taxon>
        <taxon>Actinomycetota</taxon>
        <taxon>Actinomycetes</taxon>
        <taxon>Pseudonocardiales</taxon>
        <taxon>Pseudonocardiaceae</taxon>
        <taxon>Amycolatopsis</taxon>
    </lineage>
</organism>
<dbReference type="SUPFAM" id="SSF55846">
    <property type="entry name" value="N-acetylmuramoyl-L-alanine amidase-like"/>
    <property type="match status" value="1"/>
</dbReference>
<dbReference type="EMBL" id="JBHUKR010000019">
    <property type="protein sequence ID" value="MFD2420493.1"/>
    <property type="molecule type" value="Genomic_DNA"/>
</dbReference>
<gene>
    <name evidence="6" type="ORF">ACFSXZ_29615</name>
</gene>
<protein>
    <recommendedName>
        <fullName evidence="2">N-acetylmuramoyl-L-alanine amidase</fullName>
        <ecNumber evidence="2">3.5.1.28</ecNumber>
    </recommendedName>
</protein>
<reference evidence="7" key="1">
    <citation type="journal article" date="2019" name="Int. J. Syst. Evol. Microbiol.">
        <title>The Global Catalogue of Microorganisms (GCM) 10K type strain sequencing project: providing services to taxonomists for standard genome sequencing and annotation.</title>
        <authorList>
            <consortium name="The Broad Institute Genomics Platform"/>
            <consortium name="The Broad Institute Genome Sequencing Center for Infectious Disease"/>
            <person name="Wu L."/>
            <person name="Ma J."/>
        </authorList>
    </citation>
    <scope>NUCLEOTIDE SEQUENCE [LARGE SCALE GENOMIC DNA]</scope>
    <source>
        <strain evidence="7">CGMCC 4.7645</strain>
    </source>
</reference>
<evidence type="ECO:0000313" key="6">
    <source>
        <dbReference type="EMBL" id="MFD2420493.1"/>
    </source>
</evidence>
<evidence type="ECO:0000259" key="5">
    <source>
        <dbReference type="SMART" id="SM00644"/>
    </source>
</evidence>